<gene>
    <name evidence="8" type="ORF">ACFOW9_14505</name>
</gene>
<dbReference type="InterPro" id="IPR050833">
    <property type="entry name" value="Poly_Biosynth_Transport"/>
</dbReference>
<dbReference type="RefSeq" id="WP_230065950.1">
    <property type="nucleotide sequence ID" value="NZ_BAABLL010000010.1"/>
</dbReference>
<comment type="subcellular location">
    <subcellularLocation>
        <location evidence="1">Cell membrane</location>
        <topology evidence="1">Multi-pass membrane protein</topology>
    </subcellularLocation>
</comment>
<dbReference type="Proteomes" id="UP001595773">
    <property type="component" value="Unassembled WGS sequence"/>
</dbReference>
<feature type="transmembrane region" description="Helical" evidence="7">
    <location>
        <begin position="333"/>
        <end position="356"/>
    </location>
</feature>
<feature type="transmembrane region" description="Helical" evidence="7">
    <location>
        <begin position="154"/>
        <end position="181"/>
    </location>
</feature>
<accession>A0ABV8R5W9</accession>
<keyword evidence="4 7" id="KW-0812">Transmembrane</keyword>
<feature type="transmembrane region" description="Helical" evidence="7">
    <location>
        <begin position="125"/>
        <end position="142"/>
    </location>
</feature>
<organism evidence="8 9">
    <name type="scientific">Arthrobacter cryoconiti</name>
    <dbReference type="NCBI Taxonomy" id="748907"/>
    <lineage>
        <taxon>Bacteria</taxon>
        <taxon>Bacillati</taxon>
        <taxon>Actinomycetota</taxon>
        <taxon>Actinomycetes</taxon>
        <taxon>Micrococcales</taxon>
        <taxon>Micrococcaceae</taxon>
        <taxon>Arthrobacter</taxon>
    </lineage>
</organism>
<evidence type="ECO:0000313" key="9">
    <source>
        <dbReference type="Proteomes" id="UP001595773"/>
    </source>
</evidence>
<keyword evidence="5 7" id="KW-1133">Transmembrane helix</keyword>
<evidence type="ECO:0000256" key="4">
    <source>
        <dbReference type="ARBA" id="ARBA00022692"/>
    </source>
</evidence>
<dbReference type="PANTHER" id="PTHR30250">
    <property type="entry name" value="PST FAMILY PREDICTED COLANIC ACID TRANSPORTER"/>
    <property type="match status" value="1"/>
</dbReference>
<evidence type="ECO:0000256" key="5">
    <source>
        <dbReference type="ARBA" id="ARBA00022989"/>
    </source>
</evidence>
<proteinExistence type="inferred from homology"/>
<reference evidence="9" key="1">
    <citation type="journal article" date="2019" name="Int. J. Syst. Evol. Microbiol.">
        <title>The Global Catalogue of Microorganisms (GCM) 10K type strain sequencing project: providing services to taxonomists for standard genome sequencing and annotation.</title>
        <authorList>
            <consortium name="The Broad Institute Genomics Platform"/>
            <consortium name="The Broad Institute Genome Sequencing Center for Infectious Disease"/>
            <person name="Wu L."/>
            <person name="Ma J."/>
        </authorList>
    </citation>
    <scope>NUCLEOTIDE SEQUENCE [LARGE SCALE GENOMIC DNA]</scope>
    <source>
        <strain evidence="9">CGMCC 1.10698</strain>
    </source>
</reference>
<comment type="caution">
    <text evidence="8">The sequence shown here is derived from an EMBL/GenBank/DDBJ whole genome shotgun (WGS) entry which is preliminary data.</text>
</comment>
<keyword evidence="3" id="KW-1003">Cell membrane</keyword>
<feature type="transmembrane region" description="Helical" evidence="7">
    <location>
        <begin position="301"/>
        <end position="321"/>
    </location>
</feature>
<sequence>MPSTSNPTQPQDGLGRRAVRGASVTIAGQGGRILIQLLSVVVLARLLSPNDYGLFAMVMAVAGIAEVFRDFGLSQAAVQAKSLSEEQRDWLFWINSAIGLALSIIVFFSSWAIAGFFGHAELVQLSQSIAVVFLINGIATQFRASLTRSLRFTALALIDLTSSAIGLGTAILMGVLGFGVWALAGQLIIQAIVVLLVSAAACRWLPHLPRRGVPIKAFLRFGGHMVATQIITYAGNNADTVTIGLAFGPAPLGIYNRPFQLVMNIANQLRAPITNVAIPILSRLQEAPERFWKFARVGQSALGYSIVPALAIATGAALPATDILLGREWLSSAPILAFLAASAALQTLGYFGYWVYVAKGITGALFQFNLVSVGIKIACLVIGAHWGVTGVAAGYFISAIVSWPLSLIWIAKTIQGVPIRMFTTAFLRMGGLATVAAGAAYMATTWTANFGSWVQILSASGAVIVLYAAALLIPAPRRDMRELIGVAFMLRREKAQP</sequence>
<feature type="transmembrane region" description="Helical" evidence="7">
    <location>
        <begin position="450"/>
        <end position="473"/>
    </location>
</feature>
<evidence type="ECO:0000256" key="3">
    <source>
        <dbReference type="ARBA" id="ARBA00022475"/>
    </source>
</evidence>
<evidence type="ECO:0000256" key="1">
    <source>
        <dbReference type="ARBA" id="ARBA00004651"/>
    </source>
</evidence>
<feature type="transmembrane region" description="Helical" evidence="7">
    <location>
        <begin position="52"/>
        <end position="69"/>
    </location>
</feature>
<feature type="transmembrane region" description="Helical" evidence="7">
    <location>
        <begin position="368"/>
        <end position="386"/>
    </location>
</feature>
<name>A0ABV8R5W9_9MICC</name>
<protein>
    <submittedName>
        <fullName evidence="8">Lipopolysaccharide biosynthesis protein</fullName>
    </submittedName>
</protein>
<feature type="transmembrane region" description="Helical" evidence="7">
    <location>
        <begin position="422"/>
        <end position="444"/>
    </location>
</feature>
<comment type="similarity">
    <text evidence="2">Belongs to the polysaccharide synthase family.</text>
</comment>
<feature type="transmembrane region" description="Helical" evidence="7">
    <location>
        <begin position="90"/>
        <end position="113"/>
    </location>
</feature>
<feature type="transmembrane region" description="Helical" evidence="7">
    <location>
        <begin position="392"/>
        <end position="410"/>
    </location>
</feature>
<evidence type="ECO:0000256" key="6">
    <source>
        <dbReference type="ARBA" id="ARBA00023136"/>
    </source>
</evidence>
<keyword evidence="9" id="KW-1185">Reference proteome</keyword>
<evidence type="ECO:0000256" key="2">
    <source>
        <dbReference type="ARBA" id="ARBA00007430"/>
    </source>
</evidence>
<dbReference type="PANTHER" id="PTHR30250:SF10">
    <property type="entry name" value="LIPOPOLYSACCHARIDE BIOSYNTHESIS PROTEIN WZXC"/>
    <property type="match status" value="1"/>
</dbReference>
<dbReference type="EMBL" id="JBHSCQ010000022">
    <property type="protein sequence ID" value="MFC4266818.1"/>
    <property type="molecule type" value="Genomic_DNA"/>
</dbReference>
<evidence type="ECO:0000256" key="7">
    <source>
        <dbReference type="SAM" id="Phobius"/>
    </source>
</evidence>
<keyword evidence="6 7" id="KW-0472">Membrane</keyword>
<evidence type="ECO:0000313" key="8">
    <source>
        <dbReference type="EMBL" id="MFC4266818.1"/>
    </source>
</evidence>
<feature type="transmembrane region" description="Helical" evidence="7">
    <location>
        <begin position="187"/>
        <end position="206"/>
    </location>
</feature>
<dbReference type="Pfam" id="PF13440">
    <property type="entry name" value="Polysacc_synt_3"/>
    <property type="match status" value="1"/>
</dbReference>
<dbReference type="CDD" id="cd13127">
    <property type="entry name" value="MATE_tuaB_like"/>
    <property type="match status" value="1"/>
</dbReference>